<dbReference type="InterPro" id="IPR036890">
    <property type="entry name" value="HATPase_C_sf"/>
</dbReference>
<dbReference type="SUPFAM" id="SSF55874">
    <property type="entry name" value="ATPase domain of HSP90 chaperone/DNA topoisomerase II/histidine kinase"/>
    <property type="match status" value="1"/>
</dbReference>
<proteinExistence type="predicted"/>
<organism evidence="1">
    <name type="scientific">uncultured Chloroflexia bacterium</name>
    <dbReference type="NCBI Taxonomy" id="1672391"/>
    <lineage>
        <taxon>Bacteria</taxon>
        <taxon>Bacillati</taxon>
        <taxon>Chloroflexota</taxon>
        <taxon>Chloroflexia</taxon>
        <taxon>environmental samples</taxon>
    </lineage>
</organism>
<dbReference type="Gene3D" id="3.30.565.10">
    <property type="entry name" value="Histidine kinase-like ATPase, C-terminal domain"/>
    <property type="match status" value="1"/>
</dbReference>
<accession>A0A6J4MUW2</accession>
<gene>
    <name evidence="1" type="ORF">AVDCRST_MAG93-8089</name>
</gene>
<reference evidence="1" key="1">
    <citation type="submission" date="2020-02" db="EMBL/GenBank/DDBJ databases">
        <authorList>
            <person name="Meier V. D."/>
        </authorList>
    </citation>
    <scope>NUCLEOTIDE SEQUENCE</scope>
    <source>
        <strain evidence="1">AVDCRST_MAG93</strain>
    </source>
</reference>
<sequence length="604" mass="67902">MDSVFDRLLKATKVRDITHCLEELARQYEVAWAPVGGRDNNMATINLGSDPAAGLIERVTNAVDAVLERTWAEHGQHSALSSPRDAVERWFGIEDGKMASVQELRNVRVRDLSGRVVVSLHDSERPDRPTLGVRDSGIGIEAQQFVSSILSLNESRKLRKFFLAGAFGQGGSTALSYSPYTLIMSRAASKPGFSPYPVACTIVRFDPGDYNVDKHGRYEYAVDQDSGQPFTLHVGLDAFPPGTLVRHIAMDLGKYSNILTAPTGSLWYLSHHYLFDPVLPFRIEEHRENKSRGQNRTVAGNHRRLSYFEHTEYERSAVLHFREGRVTITWWVLAAEGEQARNRITNFCMASKPIIITYNGQKQGALPSTIVKNDLKLPYLERYLIVHVDCDHLDSESRRQLFPTTRESLRDNRLLDDLRRLVAETLEADPELERLDQERKQKYTRRVDSEAAGNIRRRLANRVKATIFAGRNEETLRITPPKSASDSKMSTPIAVQEPPTLLEMTSLNPKHVRAGQSFTLRFRADADPSYFTDPESFIARVDPPSFGQYTGTTSVRNGHGIAYFRVDGEQALGAMAEVGLEVRPHGSKAVTDSIRVQVVDEPRD</sequence>
<dbReference type="EMBL" id="CADCTR010002725">
    <property type="protein sequence ID" value="CAA9367399.1"/>
    <property type="molecule type" value="Genomic_DNA"/>
</dbReference>
<dbReference type="AlphaFoldDB" id="A0A6J4MUW2"/>
<evidence type="ECO:0000313" key="1">
    <source>
        <dbReference type="EMBL" id="CAA9367399.1"/>
    </source>
</evidence>
<name>A0A6J4MUW2_9CHLR</name>
<protein>
    <submittedName>
        <fullName evidence="1">Uncharacterized protein</fullName>
    </submittedName>
</protein>
<feature type="non-terminal residue" evidence="1">
    <location>
        <position position="604"/>
    </location>
</feature>